<keyword evidence="2" id="KW-0238">DNA-binding</keyword>
<evidence type="ECO:0000313" key="5">
    <source>
        <dbReference type="EMBL" id="MCR2044881.1"/>
    </source>
</evidence>
<dbReference type="PANTHER" id="PTHR47893:SF1">
    <property type="entry name" value="REGULATORY PROTEIN PCHR"/>
    <property type="match status" value="1"/>
</dbReference>
<dbReference type="InterPro" id="IPR053142">
    <property type="entry name" value="PchR_regulatory_protein"/>
</dbReference>
<dbReference type="InterPro" id="IPR018060">
    <property type="entry name" value="HTH_AraC"/>
</dbReference>
<dbReference type="Proteomes" id="UP001142078">
    <property type="component" value="Unassembled WGS sequence"/>
</dbReference>
<dbReference type="PANTHER" id="PTHR47893">
    <property type="entry name" value="REGULATORY PROTEIN PCHR"/>
    <property type="match status" value="1"/>
</dbReference>
<dbReference type="PROSITE" id="PS01124">
    <property type="entry name" value="HTH_ARAC_FAMILY_2"/>
    <property type="match status" value="1"/>
</dbReference>
<evidence type="ECO:0000256" key="1">
    <source>
        <dbReference type="ARBA" id="ARBA00023015"/>
    </source>
</evidence>
<name>A0A9X2S899_9FIRM</name>
<dbReference type="InterPro" id="IPR009057">
    <property type="entry name" value="Homeodomain-like_sf"/>
</dbReference>
<dbReference type="PRINTS" id="PR00032">
    <property type="entry name" value="HTHARAC"/>
</dbReference>
<gene>
    <name evidence="5" type="ORF">NSA23_12275</name>
</gene>
<comment type="caution">
    <text evidence="5">The sequence shown here is derived from an EMBL/GenBank/DDBJ whole genome shotgun (WGS) entry which is preliminary data.</text>
</comment>
<sequence length="109" mass="12731">MIVIINIVHKEENTLLKNLQSLHSVNNLARELGITVCKLQEGFKEILGDTVYEYTKKLRIEKSKILLEKIGMLIIPIANELRYENPSEFSSVFKSYMNMTPSEYRQRKI</sequence>
<dbReference type="RefSeq" id="WP_050069692.1">
    <property type="nucleotide sequence ID" value="NZ_JANJZL010000009.1"/>
</dbReference>
<evidence type="ECO:0000256" key="2">
    <source>
        <dbReference type="ARBA" id="ARBA00023125"/>
    </source>
</evidence>
<evidence type="ECO:0000259" key="4">
    <source>
        <dbReference type="PROSITE" id="PS01124"/>
    </source>
</evidence>
<dbReference type="InterPro" id="IPR020449">
    <property type="entry name" value="Tscrpt_reg_AraC-type_HTH"/>
</dbReference>
<dbReference type="Gene3D" id="1.10.10.60">
    <property type="entry name" value="Homeodomain-like"/>
    <property type="match status" value="1"/>
</dbReference>
<proteinExistence type="predicted"/>
<reference evidence="5" key="1">
    <citation type="submission" date="2022-07" db="EMBL/GenBank/DDBJ databases">
        <title>Enhanced cultured diversity of the mouse gut microbiota enables custom-made synthetic communities.</title>
        <authorList>
            <person name="Afrizal A."/>
        </authorList>
    </citation>
    <scope>NUCLEOTIDE SEQUENCE</scope>
    <source>
        <strain evidence="5">DSM 29482</strain>
    </source>
</reference>
<dbReference type="GO" id="GO:0003700">
    <property type="term" value="F:DNA-binding transcription factor activity"/>
    <property type="evidence" value="ECO:0007669"/>
    <property type="project" value="InterPro"/>
</dbReference>
<dbReference type="AlphaFoldDB" id="A0A9X2S899"/>
<keyword evidence="1" id="KW-0805">Transcription regulation</keyword>
<protein>
    <submittedName>
        <fullName evidence="5">AraC family transcriptional regulator</fullName>
    </submittedName>
</protein>
<evidence type="ECO:0000313" key="6">
    <source>
        <dbReference type="Proteomes" id="UP001142078"/>
    </source>
</evidence>
<feature type="domain" description="HTH araC/xylS-type" evidence="4">
    <location>
        <begin position="9"/>
        <end position="107"/>
    </location>
</feature>
<keyword evidence="3" id="KW-0804">Transcription</keyword>
<dbReference type="SUPFAM" id="SSF46689">
    <property type="entry name" value="Homeodomain-like"/>
    <property type="match status" value="1"/>
</dbReference>
<dbReference type="EMBL" id="JANJZL010000009">
    <property type="protein sequence ID" value="MCR2044881.1"/>
    <property type="molecule type" value="Genomic_DNA"/>
</dbReference>
<accession>A0A9X2S899</accession>
<keyword evidence="6" id="KW-1185">Reference proteome</keyword>
<evidence type="ECO:0000256" key="3">
    <source>
        <dbReference type="ARBA" id="ARBA00023163"/>
    </source>
</evidence>
<dbReference type="OrthoDB" id="9801308at2"/>
<organism evidence="5 6">
    <name type="scientific">Anaerosalibacter massiliensis</name>
    <dbReference type="NCBI Taxonomy" id="1347392"/>
    <lineage>
        <taxon>Bacteria</taxon>
        <taxon>Bacillati</taxon>
        <taxon>Bacillota</taxon>
        <taxon>Tissierellia</taxon>
        <taxon>Tissierellales</taxon>
        <taxon>Sporanaerobacteraceae</taxon>
        <taxon>Anaerosalibacter</taxon>
    </lineage>
</organism>
<dbReference type="SMART" id="SM00342">
    <property type="entry name" value="HTH_ARAC"/>
    <property type="match status" value="1"/>
</dbReference>
<dbReference type="Pfam" id="PF12833">
    <property type="entry name" value="HTH_18"/>
    <property type="match status" value="1"/>
</dbReference>
<dbReference type="GO" id="GO:0043565">
    <property type="term" value="F:sequence-specific DNA binding"/>
    <property type="evidence" value="ECO:0007669"/>
    <property type="project" value="InterPro"/>
</dbReference>